<keyword evidence="5 7" id="KW-1133">Transmembrane helix</keyword>
<keyword evidence="3" id="KW-0813">Transport</keyword>
<dbReference type="AlphaFoldDB" id="A0A9P7Z0W8"/>
<gene>
    <name evidence="8" type="ORF">BJ878DRAFT_535284</name>
</gene>
<comment type="caution">
    <text evidence="8">The sequence shown here is derived from an EMBL/GenBank/DDBJ whole genome shotgun (WGS) entry which is preliminary data.</text>
</comment>
<evidence type="ECO:0000256" key="5">
    <source>
        <dbReference type="ARBA" id="ARBA00022989"/>
    </source>
</evidence>
<evidence type="ECO:0000256" key="2">
    <source>
        <dbReference type="ARBA" id="ARBA00007965"/>
    </source>
</evidence>
<dbReference type="InterPro" id="IPR036259">
    <property type="entry name" value="MFS_trans_sf"/>
</dbReference>
<comment type="similarity">
    <text evidence="2">Belongs to the SLC29A/ENT transporter (TC 2.A.57) family.</text>
</comment>
<evidence type="ECO:0000256" key="3">
    <source>
        <dbReference type="ARBA" id="ARBA00022448"/>
    </source>
</evidence>
<evidence type="ECO:0000256" key="7">
    <source>
        <dbReference type="SAM" id="Phobius"/>
    </source>
</evidence>
<evidence type="ECO:0000313" key="9">
    <source>
        <dbReference type="Proteomes" id="UP000887226"/>
    </source>
</evidence>
<dbReference type="GO" id="GO:0034257">
    <property type="term" value="F:nicotinamide riboside transmembrane transporter activity"/>
    <property type="evidence" value="ECO:0007669"/>
    <property type="project" value="TreeGrafter"/>
</dbReference>
<feature type="transmembrane region" description="Helical" evidence="7">
    <location>
        <begin position="206"/>
        <end position="229"/>
    </location>
</feature>
<dbReference type="PANTHER" id="PTHR10332">
    <property type="entry name" value="EQUILIBRATIVE NUCLEOSIDE TRANSPORTER"/>
    <property type="match status" value="1"/>
</dbReference>
<accession>A0A9P7Z0W8</accession>
<feature type="transmembrane region" description="Helical" evidence="7">
    <location>
        <begin position="389"/>
        <end position="408"/>
    </location>
</feature>
<feature type="transmembrane region" description="Helical" evidence="7">
    <location>
        <begin position="253"/>
        <end position="275"/>
    </location>
</feature>
<evidence type="ECO:0000256" key="1">
    <source>
        <dbReference type="ARBA" id="ARBA00004141"/>
    </source>
</evidence>
<feature type="transmembrane region" description="Helical" evidence="7">
    <location>
        <begin position="169"/>
        <end position="194"/>
    </location>
</feature>
<proteinExistence type="inferred from homology"/>
<feature type="transmembrane region" description="Helical" evidence="7">
    <location>
        <begin position="420"/>
        <end position="438"/>
    </location>
</feature>
<dbReference type="PRINTS" id="PR01130">
    <property type="entry name" value="DERENTRNSPRT"/>
</dbReference>
<feature type="transmembrane region" description="Helical" evidence="7">
    <location>
        <begin position="65"/>
        <end position="84"/>
    </location>
</feature>
<dbReference type="EMBL" id="MU253986">
    <property type="protein sequence ID" value="KAG9243340.1"/>
    <property type="molecule type" value="Genomic_DNA"/>
</dbReference>
<dbReference type="GO" id="GO:0000329">
    <property type="term" value="C:fungal-type vacuole membrane"/>
    <property type="evidence" value="ECO:0007669"/>
    <property type="project" value="TreeGrafter"/>
</dbReference>
<feature type="transmembrane region" description="Helical" evidence="7">
    <location>
        <begin position="458"/>
        <end position="483"/>
    </location>
</feature>
<keyword evidence="6 7" id="KW-0472">Membrane</keyword>
<feature type="transmembrane region" description="Helical" evidence="7">
    <location>
        <begin position="140"/>
        <end position="163"/>
    </location>
</feature>
<reference evidence="8" key="1">
    <citation type="journal article" date="2021" name="IMA Fungus">
        <title>Genomic characterization of three marine fungi, including Emericellopsis atlantica sp. nov. with signatures of a generalist lifestyle and marine biomass degradation.</title>
        <authorList>
            <person name="Hagestad O.C."/>
            <person name="Hou L."/>
            <person name="Andersen J.H."/>
            <person name="Hansen E.H."/>
            <person name="Altermark B."/>
            <person name="Li C."/>
            <person name="Kuhnert E."/>
            <person name="Cox R.J."/>
            <person name="Crous P.W."/>
            <person name="Spatafora J.W."/>
            <person name="Lail K."/>
            <person name="Amirebrahimi M."/>
            <person name="Lipzen A."/>
            <person name="Pangilinan J."/>
            <person name="Andreopoulos W."/>
            <person name="Hayes R.D."/>
            <person name="Ng V."/>
            <person name="Grigoriev I.V."/>
            <person name="Jackson S.A."/>
            <person name="Sutton T.D.S."/>
            <person name="Dobson A.D.W."/>
            <person name="Rama T."/>
        </authorList>
    </citation>
    <scope>NUCLEOTIDE SEQUENCE</scope>
    <source>
        <strain evidence="8">TRa3180A</strain>
    </source>
</reference>
<organism evidence="8 9">
    <name type="scientific">Calycina marina</name>
    <dbReference type="NCBI Taxonomy" id="1763456"/>
    <lineage>
        <taxon>Eukaryota</taxon>
        <taxon>Fungi</taxon>
        <taxon>Dikarya</taxon>
        <taxon>Ascomycota</taxon>
        <taxon>Pezizomycotina</taxon>
        <taxon>Leotiomycetes</taxon>
        <taxon>Helotiales</taxon>
        <taxon>Pezizellaceae</taxon>
        <taxon>Calycina</taxon>
    </lineage>
</organism>
<dbReference type="Proteomes" id="UP000887226">
    <property type="component" value="Unassembled WGS sequence"/>
</dbReference>
<dbReference type="InterPro" id="IPR002259">
    <property type="entry name" value="Eqnu_transpt"/>
</dbReference>
<evidence type="ECO:0000313" key="8">
    <source>
        <dbReference type="EMBL" id="KAG9243340.1"/>
    </source>
</evidence>
<dbReference type="SUPFAM" id="SSF103473">
    <property type="entry name" value="MFS general substrate transporter"/>
    <property type="match status" value="1"/>
</dbReference>
<keyword evidence="4 7" id="KW-0812">Transmembrane</keyword>
<dbReference type="PIRSF" id="PIRSF016379">
    <property type="entry name" value="ENT"/>
    <property type="match status" value="1"/>
</dbReference>
<comment type="subcellular location">
    <subcellularLocation>
        <location evidence="1">Membrane</location>
        <topology evidence="1">Multi-pass membrane protein</topology>
    </subcellularLocation>
</comment>
<dbReference type="GO" id="GO:0005886">
    <property type="term" value="C:plasma membrane"/>
    <property type="evidence" value="ECO:0007669"/>
    <property type="project" value="TreeGrafter"/>
</dbReference>
<sequence length="484" mass="52457">MATPNPVLKPPVHAPYTDAVVTQEPAYQQVDGAYSDSGDEEGDDGGEGIGLISCASPVKHHQEPYCLIEYATFLLLGVAMLWAWNMFLAAAPYFQTRFSDNDRILASFQSAITSVSSATNLLSMITLMHMQSKASYPKRILASLALNLAIFALLAISTTYFRGVLAETYFAFTLLMVLGSSVAAGLCQNGAYAFAASFGRPEYLQAIMIGQAIAGVLPSIAQIVSVLAVPELDKYVDSGVAVLAAANENTTSALIYFTTATVVSALCLVAIIPLIRKHSQLVEDRDANTTISSEEEVERSKRKVVSIWTLYKKLHWLAAAVFLCFVITMFFPVFTQKIVSVIPEDEGPQALKPGSFIPLGFLLWNVGDLLGRLSTFVAYPDGASYRRPIMLFLFAALRSGFVPLYLLCNIENHGAIINSDFFYLGVQQLFFGISNGWLGSYCMMDFSQYVDEGEREAAGGFMALNLVAGLTVGSLLSFSAAGVH</sequence>
<dbReference type="OrthoDB" id="46396at2759"/>
<dbReference type="PANTHER" id="PTHR10332:SF88">
    <property type="entry name" value="EQUILIBRATIVE NUCLEOSIDE TRANSPORTER 1, ISOFORM A"/>
    <property type="match status" value="1"/>
</dbReference>
<feature type="transmembrane region" description="Helical" evidence="7">
    <location>
        <begin position="314"/>
        <end position="334"/>
    </location>
</feature>
<name>A0A9P7Z0W8_9HELO</name>
<keyword evidence="9" id="KW-1185">Reference proteome</keyword>
<dbReference type="GO" id="GO:0015205">
    <property type="term" value="F:nucleobase transmembrane transporter activity"/>
    <property type="evidence" value="ECO:0007669"/>
    <property type="project" value="TreeGrafter"/>
</dbReference>
<protein>
    <submittedName>
        <fullName evidence="8">Nucleoside transporter-like protein family</fullName>
    </submittedName>
</protein>
<feature type="transmembrane region" description="Helical" evidence="7">
    <location>
        <begin position="104"/>
        <end position="128"/>
    </location>
</feature>
<evidence type="ECO:0000256" key="6">
    <source>
        <dbReference type="ARBA" id="ARBA00023136"/>
    </source>
</evidence>
<evidence type="ECO:0000256" key="4">
    <source>
        <dbReference type="ARBA" id="ARBA00022692"/>
    </source>
</evidence>
<dbReference type="Pfam" id="PF01733">
    <property type="entry name" value="Nucleoside_tran"/>
    <property type="match status" value="1"/>
</dbReference>